<name>A0A8J2JXG8_9HEXA</name>
<evidence type="ECO:0000313" key="2">
    <source>
        <dbReference type="EMBL" id="CAG7727169.1"/>
    </source>
</evidence>
<evidence type="ECO:0000256" key="1">
    <source>
        <dbReference type="SAM" id="Phobius"/>
    </source>
</evidence>
<dbReference type="AlphaFoldDB" id="A0A8J2JXG8"/>
<organism evidence="2 3">
    <name type="scientific">Allacma fusca</name>
    <dbReference type="NCBI Taxonomy" id="39272"/>
    <lineage>
        <taxon>Eukaryota</taxon>
        <taxon>Metazoa</taxon>
        <taxon>Ecdysozoa</taxon>
        <taxon>Arthropoda</taxon>
        <taxon>Hexapoda</taxon>
        <taxon>Collembola</taxon>
        <taxon>Symphypleona</taxon>
        <taxon>Sminthuridae</taxon>
        <taxon>Allacma</taxon>
    </lineage>
</organism>
<sequence length="169" mass="19932">MVKVVKLPDNGLKTNEALLSSKILRYIAFAHHFGYIFAGHPYRWNTTERRIEFAGWGRRMIWRLNMVIGFSYVFFVYFRCIQINLDDTRSNSDQIYMRVMAAYHSISVVCYLGVIMNVVVLPGYTNQLLDFSSSLMGKPAMYILSQLFFTDIKNKHRNVKFEIQWEMFV</sequence>
<keyword evidence="1" id="KW-0472">Membrane</keyword>
<evidence type="ECO:0000313" key="3">
    <source>
        <dbReference type="Proteomes" id="UP000708208"/>
    </source>
</evidence>
<protein>
    <submittedName>
        <fullName evidence="2">Uncharacterized protein</fullName>
    </submittedName>
</protein>
<dbReference type="EMBL" id="CAJVCH010144825">
    <property type="protein sequence ID" value="CAG7727169.1"/>
    <property type="molecule type" value="Genomic_DNA"/>
</dbReference>
<keyword evidence="1" id="KW-0812">Transmembrane</keyword>
<keyword evidence="1" id="KW-1133">Transmembrane helix</keyword>
<feature type="transmembrane region" description="Helical" evidence="1">
    <location>
        <begin position="101"/>
        <end position="125"/>
    </location>
</feature>
<comment type="caution">
    <text evidence="2">The sequence shown here is derived from an EMBL/GenBank/DDBJ whole genome shotgun (WGS) entry which is preliminary data.</text>
</comment>
<feature type="transmembrane region" description="Helical" evidence="1">
    <location>
        <begin position="60"/>
        <end position="80"/>
    </location>
</feature>
<dbReference type="Proteomes" id="UP000708208">
    <property type="component" value="Unassembled WGS sequence"/>
</dbReference>
<accession>A0A8J2JXG8</accession>
<proteinExistence type="predicted"/>
<keyword evidence="3" id="KW-1185">Reference proteome</keyword>
<reference evidence="2" key="1">
    <citation type="submission" date="2021-06" db="EMBL/GenBank/DDBJ databases">
        <authorList>
            <person name="Hodson N. C."/>
            <person name="Mongue J. A."/>
            <person name="Jaron S. K."/>
        </authorList>
    </citation>
    <scope>NUCLEOTIDE SEQUENCE</scope>
</reference>
<gene>
    <name evidence="2" type="ORF">AFUS01_LOCUS16025</name>
</gene>